<evidence type="ECO:0000313" key="3">
    <source>
        <dbReference type="Proteomes" id="UP001054902"/>
    </source>
</evidence>
<feature type="chain" id="PRO_5042130258" description="Methyltransferase FkbM domain-containing protein" evidence="1">
    <location>
        <begin position="29"/>
        <end position="383"/>
    </location>
</feature>
<name>A0AAD3CN20_9STRA</name>
<gene>
    <name evidence="2" type="ORF">CTEN210_05447</name>
</gene>
<proteinExistence type="predicted"/>
<dbReference type="GO" id="GO:0031902">
    <property type="term" value="C:late endosome membrane"/>
    <property type="evidence" value="ECO:0007669"/>
    <property type="project" value="TreeGrafter"/>
</dbReference>
<protein>
    <recommendedName>
        <fullName evidence="4">Methyltransferase FkbM domain-containing protein</fullName>
    </recommendedName>
</protein>
<keyword evidence="1" id="KW-0732">Signal</keyword>
<dbReference type="PANTHER" id="PTHR34009:SF2">
    <property type="entry name" value="PROTEIN STAR"/>
    <property type="match status" value="1"/>
</dbReference>
<dbReference type="GO" id="GO:0005794">
    <property type="term" value="C:Golgi apparatus"/>
    <property type="evidence" value="ECO:0007669"/>
    <property type="project" value="TreeGrafter"/>
</dbReference>
<dbReference type="InterPro" id="IPR053202">
    <property type="entry name" value="EGF_Rcpt_Signaling_Reg"/>
</dbReference>
<dbReference type="GO" id="GO:0005789">
    <property type="term" value="C:endoplasmic reticulum membrane"/>
    <property type="evidence" value="ECO:0007669"/>
    <property type="project" value="TreeGrafter"/>
</dbReference>
<dbReference type="AlphaFoldDB" id="A0AAD3CN20"/>
<reference evidence="2 3" key="1">
    <citation type="journal article" date="2021" name="Sci. Rep.">
        <title>The genome of the diatom Chaetoceros tenuissimus carries an ancient integrated fragment of an extant virus.</title>
        <authorList>
            <person name="Hongo Y."/>
            <person name="Kimura K."/>
            <person name="Takaki Y."/>
            <person name="Yoshida Y."/>
            <person name="Baba S."/>
            <person name="Kobayashi G."/>
            <person name="Nagasaki K."/>
            <person name="Hano T."/>
            <person name="Tomaru Y."/>
        </authorList>
    </citation>
    <scope>NUCLEOTIDE SEQUENCE [LARGE SCALE GENOMIC DNA]</scope>
    <source>
        <strain evidence="2 3">NIES-3715</strain>
    </source>
</reference>
<dbReference type="InterPro" id="IPR029063">
    <property type="entry name" value="SAM-dependent_MTases_sf"/>
</dbReference>
<dbReference type="Proteomes" id="UP001054902">
    <property type="component" value="Unassembled WGS sequence"/>
</dbReference>
<comment type="caution">
    <text evidence="2">The sequence shown here is derived from an EMBL/GenBank/DDBJ whole genome shotgun (WGS) entry which is preliminary data.</text>
</comment>
<dbReference type="PANTHER" id="PTHR34009">
    <property type="entry name" value="PROTEIN STAR"/>
    <property type="match status" value="1"/>
</dbReference>
<evidence type="ECO:0000313" key="2">
    <source>
        <dbReference type="EMBL" id="GFH48971.1"/>
    </source>
</evidence>
<accession>A0AAD3CN20</accession>
<dbReference type="GO" id="GO:0006888">
    <property type="term" value="P:endoplasmic reticulum to Golgi vesicle-mediated transport"/>
    <property type="evidence" value="ECO:0007669"/>
    <property type="project" value="TreeGrafter"/>
</dbReference>
<keyword evidence="3" id="KW-1185">Reference proteome</keyword>
<evidence type="ECO:0000256" key="1">
    <source>
        <dbReference type="SAM" id="SignalP"/>
    </source>
</evidence>
<sequence>MTSNRCDKGKNILLVTLVLLCLLCAVQFEGKQYQFLRTLYKEMYFVSEGVKLGSINCTGDSFASFVSHTSFSNSFMMNSMTYQERLKRYKQRYNYHLPTTYFNHTLREEICGPAPNYTKYFQGGPGQRSGDGEDKVIYELFFKNASSIERGSVVEMGAYNGIQQSNSRFFDVCLGWNNLLIEGMPKTYEQLLLNRPQAHRMNFAPSCTEEEEMANKTVKFDNYPQTNAGVSGAANVTTAYTAKKWTVDVPCGPLTPVLLDMFPNGHVTFFSLDVEGSEPYIVQNIDFKRIFIEIMIIEHANHFCRRNDHCQSRDNFRRMMDNEGYIRFTKLVAKSDLYIHPKSKYLNILLKNPSYRTMYDCFMDNKNDKNIIPHAATRGAATC</sequence>
<feature type="signal peptide" evidence="1">
    <location>
        <begin position="1"/>
        <end position="28"/>
    </location>
</feature>
<dbReference type="GO" id="GO:0005886">
    <property type="term" value="C:plasma membrane"/>
    <property type="evidence" value="ECO:0007669"/>
    <property type="project" value="TreeGrafter"/>
</dbReference>
<dbReference type="GO" id="GO:0016197">
    <property type="term" value="P:endosomal transport"/>
    <property type="evidence" value="ECO:0007669"/>
    <property type="project" value="TreeGrafter"/>
</dbReference>
<evidence type="ECO:0008006" key="4">
    <source>
        <dbReference type="Google" id="ProtNLM"/>
    </source>
</evidence>
<dbReference type="Gene3D" id="3.40.50.150">
    <property type="entry name" value="Vaccinia Virus protein VP39"/>
    <property type="match status" value="1"/>
</dbReference>
<organism evidence="2 3">
    <name type="scientific">Chaetoceros tenuissimus</name>
    <dbReference type="NCBI Taxonomy" id="426638"/>
    <lineage>
        <taxon>Eukaryota</taxon>
        <taxon>Sar</taxon>
        <taxon>Stramenopiles</taxon>
        <taxon>Ochrophyta</taxon>
        <taxon>Bacillariophyta</taxon>
        <taxon>Coscinodiscophyceae</taxon>
        <taxon>Chaetocerotophycidae</taxon>
        <taxon>Chaetocerotales</taxon>
        <taxon>Chaetocerotaceae</taxon>
        <taxon>Chaetoceros</taxon>
    </lineage>
</organism>
<dbReference type="EMBL" id="BLLK01000029">
    <property type="protein sequence ID" value="GFH48971.1"/>
    <property type="molecule type" value="Genomic_DNA"/>
</dbReference>